<sequence>MPPFFENLDRTIPSVYTGYAHSAADSVTPHLWAGLSHIYAPFIGPTGERLINFSSTNIGNQITPTGFTLAAGWETKPAGWSINTQGDGTKYMLLDTALAPSTSTIALLFSIYDVSQNDQVIVGKNLGAFDSFRIFNVDSAAGTFLWNSGSGAKQQVHGGFANGQVSMVVVSNGDAVRWYRDGIHLGTSAPEFGFNGITRVSGRVDGTKPAFLNLYALYVWDDRQLTEGEVAQLWQDPYSILRVRRRIFKAPAAEVSGGEAFVETVRTDLEPLVVQSY</sequence>
<protein>
    <submittedName>
        <fullName evidence="1">Uncharacterized protein</fullName>
    </submittedName>
</protein>
<dbReference type="EMBL" id="LAZR01002031">
    <property type="protein sequence ID" value="KKN35536.1"/>
    <property type="molecule type" value="Genomic_DNA"/>
</dbReference>
<dbReference type="AlphaFoldDB" id="A0A0F9SEW3"/>
<gene>
    <name evidence="1" type="ORF">LCGC14_0782700</name>
</gene>
<name>A0A0F9SEW3_9ZZZZ</name>
<organism evidence="1">
    <name type="scientific">marine sediment metagenome</name>
    <dbReference type="NCBI Taxonomy" id="412755"/>
    <lineage>
        <taxon>unclassified sequences</taxon>
        <taxon>metagenomes</taxon>
        <taxon>ecological metagenomes</taxon>
    </lineage>
</organism>
<comment type="caution">
    <text evidence="1">The sequence shown here is derived from an EMBL/GenBank/DDBJ whole genome shotgun (WGS) entry which is preliminary data.</text>
</comment>
<evidence type="ECO:0000313" key="1">
    <source>
        <dbReference type="EMBL" id="KKN35536.1"/>
    </source>
</evidence>
<accession>A0A0F9SEW3</accession>
<reference evidence="1" key="1">
    <citation type="journal article" date="2015" name="Nature">
        <title>Complex archaea that bridge the gap between prokaryotes and eukaryotes.</title>
        <authorList>
            <person name="Spang A."/>
            <person name="Saw J.H."/>
            <person name="Jorgensen S.L."/>
            <person name="Zaremba-Niedzwiedzka K."/>
            <person name="Martijn J."/>
            <person name="Lind A.E."/>
            <person name="van Eijk R."/>
            <person name="Schleper C."/>
            <person name="Guy L."/>
            <person name="Ettema T.J."/>
        </authorList>
    </citation>
    <scope>NUCLEOTIDE SEQUENCE</scope>
</reference>
<proteinExistence type="predicted"/>